<dbReference type="AlphaFoldDB" id="A0A366XU44"/>
<keyword evidence="1" id="KW-0472">Membrane</keyword>
<keyword evidence="1" id="KW-1133">Transmembrane helix</keyword>
<protein>
    <submittedName>
        <fullName evidence="2">Uncharacterized protein</fullName>
    </submittedName>
</protein>
<name>A0A366XU44_9BACI</name>
<gene>
    <name evidence="2" type="ORF">DS031_13040</name>
</gene>
<evidence type="ECO:0000313" key="2">
    <source>
        <dbReference type="EMBL" id="RBW69078.1"/>
    </source>
</evidence>
<feature type="transmembrane region" description="Helical" evidence="1">
    <location>
        <begin position="72"/>
        <end position="91"/>
    </location>
</feature>
<keyword evidence="3" id="KW-1185">Reference proteome</keyword>
<dbReference type="Proteomes" id="UP000253314">
    <property type="component" value="Unassembled WGS sequence"/>
</dbReference>
<comment type="caution">
    <text evidence="2">The sequence shown here is derived from an EMBL/GenBank/DDBJ whole genome shotgun (WGS) entry which is preliminary data.</text>
</comment>
<dbReference type="EMBL" id="QOCW01000013">
    <property type="protein sequence ID" value="RBW69078.1"/>
    <property type="molecule type" value="Genomic_DNA"/>
</dbReference>
<reference evidence="2 3" key="1">
    <citation type="submission" date="2018-07" db="EMBL/GenBank/DDBJ databases">
        <title>Lottiidibacillus patelloidae gen. nov., sp. nov., isolated from the intestinal tract of a marine limpet and the reclassification of B. taeanensis BH030017T, B. algicola KMM 3737T and B. hwajinpoensis SW-72T as genus Lottiidibacillus.</title>
        <authorList>
            <person name="Liu R."/>
            <person name="Huang Z."/>
        </authorList>
    </citation>
    <scope>NUCLEOTIDE SEQUENCE [LARGE SCALE GENOMIC DNA]</scope>
    <source>
        <strain evidence="2 3">BH030017</strain>
    </source>
</reference>
<evidence type="ECO:0000313" key="3">
    <source>
        <dbReference type="Proteomes" id="UP000253314"/>
    </source>
</evidence>
<accession>A0A366XU44</accession>
<feature type="transmembrane region" description="Helical" evidence="1">
    <location>
        <begin position="47"/>
        <end position="65"/>
    </location>
</feature>
<keyword evidence="1" id="KW-0812">Transmembrane</keyword>
<proteinExistence type="predicted"/>
<dbReference type="RefSeq" id="WP_113806510.1">
    <property type="nucleotide sequence ID" value="NZ_QOCW01000013.1"/>
</dbReference>
<organism evidence="2 3">
    <name type="scientific">Bacillus taeanensis</name>
    <dbReference type="NCBI Taxonomy" id="273032"/>
    <lineage>
        <taxon>Bacteria</taxon>
        <taxon>Bacillati</taxon>
        <taxon>Bacillota</taxon>
        <taxon>Bacilli</taxon>
        <taxon>Bacillales</taxon>
        <taxon>Bacillaceae</taxon>
        <taxon>Bacillus</taxon>
    </lineage>
</organism>
<evidence type="ECO:0000256" key="1">
    <source>
        <dbReference type="SAM" id="Phobius"/>
    </source>
</evidence>
<feature type="transmembrane region" description="Helical" evidence="1">
    <location>
        <begin position="16"/>
        <end position="35"/>
    </location>
</feature>
<sequence>MMPGLREPTEGEFRTPYTFGSLLLLSIFILFLLLQPLWKEGYPQLEVVQYASFFVGVLLQLIGQWKKENKRNFILGLLVFTGGAVLLFVNYSNVLS</sequence>